<dbReference type="Proteomes" id="UP000002945">
    <property type="component" value="Unassembled WGS sequence"/>
</dbReference>
<keyword evidence="2" id="KW-1185">Reference proteome</keyword>
<evidence type="ECO:0000313" key="1">
    <source>
        <dbReference type="EMBL" id="EDP97760.1"/>
    </source>
</evidence>
<name>A9DMQ1_9FLAO</name>
<gene>
    <name evidence="1" type="ORF">KAOT1_21397</name>
</gene>
<organism evidence="1 2">
    <name type="scientific">Kordia algicida OT-1</name>
    <dbReference type="NCBI Taxonomy" id="391587"/>
    <lineage>
        <taxon>Bacteria</taxon>
        <taxon>Pseudomonadati</taxon>
        <taxon>Bacteroidota</taxon>
        <taxon>Flavobacteriia</taxon>
        <taxon>Flavobacteriales</taxon>
        <taxon>Flavobacteriaceae</taxon>
        <taxon>Kordia</taxon>
    </lineage>
</organism>
<dbReference type="EMBL" id="ABIB01000002">
    <property type="protein sequence ID" value="EDP97760.1"/>
    <property type="molecule type" value="Genomic_DNA"/>
</dbReference>
<accession>A9DMQ1</accession>
<protein>
    <submittedName>
        <fullName evidence="1">Uncharacterized protein</fullName>
    </submittedName>
</protein>
<dbReference type="HOGENOM" id="CLU_3026373_0_0_10"/>
<reference evidence="1 2" key="1">
    <citation type="journal article" date="2011" name="J. Bacteriol.">
        <title>Genome sequence of the algicidal bacterium Kordia algicida OT-1.</title>
        <authorList>
            <person name="Lee H.S."/>
            <person name="Kang S.G."/>
            <person name="Kwon K.K."/>
            <person name="Lee J.H."/>
            <person name="Kim S.J."/>
        </authorList>
    </citation>
    <scope>NUCLEOTIDE SEQUENCE [LARGE SCALE GENOMIC DNA]</scope>
    <source>
        <strain evidence="1 2">OT-1</strain>
    </source>
</reference>
<evidence type="ECO:0000313" key="2">
    <source>
        <dbReference type="Proteomes" id="UP000002945"/>
    </source>
</evidence>
<comment type="caution">
    <text evidence="1">The sequence shown here is derived from an EMBL/GenBank/DDBJ whole genome shotgun (WGS) entry which is preliminary data.</text>
</comment>
<dbReference type="AlphaFoldDB" id="A9DMQ1"/>
<sequence length="55" mass="6259">MLKVYLKTCPITNVVGGIFADKLQKPYTYNFCQDVADNPIPEIPLLEVLITSRQF</sequence>
<proteinExistence type="predicted"/>